<keyword evidence="7" id="KW-1185">Reference proteome</keyword>
<evidence type="ECO:0000256" key="2">
    <source>
        <dbReference type="SAM" id="Coils"/>
    </source>
</evidence>
<evidence type="ECO:0000256" key="4">
    <source>
        <dbReference type="SAM" id="Phobius"/>
    </source>
</evidence>
<dbReference type="PROSITE" id="PS50103">
    <property type="entry name" value="ZF_C3H1"/>
    <property type="match status" value="1"/>
</dbReference>
<keyword evidence="4" id="KW-1133">Transmembrane helix</keyword>
<feature type="compositionally biased region" description="Basic and acidic residues" evidence="3">
    <location>
        <begin position="907"/>
        <end position="925"/>
    </location>
</feature>
<keyword evidence="2" id="KW-0175">Coiled coil</keyword>
<feature type="coiled-coil region" evidence="2">
    <location>
        <begin position="429"/>
        <end position="463"/>
    </location>
</feature>
<feature type="domain" description="C3H1-type" evidence="5">
    <location>
        <begin position="927"/>
        <end position="957"/>
    </location>
</feature>
<dbReference type="SUPFAM" id="SSF51294">
    <property type="entry name" value="Hedgehog/intein (Hint) domain"/>
    <property type="match status" value="1"/>
</dbReference>
<name>A0A812M5C9_9DINO</name>
<dbReference type="InterPro" id="IPR036844">
    <property type="entry name" value="Hint_dom_sf"/>
</dbReference>
<dbReference type="GO" id="GO:0008270">
    <property type="term" value="F:zinc ion binding"/>
    <property type="evidence" value="ECO:0007669"/>
    <property type="project" value="UniProtKB-KW"/>
</dbReference>
<protein>
    <recommendedName>
        <fullName evidence="5">C3H1-type domain-containing protein</fullName>
    </recommendedName>
</protein>
<feature type="region of interest" description="Disordered" evidence="3">
    <location>
        <begin position="621"/>
        <end position="647"/>
    </location>
</feature>
<feature type="zinc finger region" description="C3H1-type" evidence="1">
    <location>
        <begin position="927"/>
        <end position="957"/>
    </location>
</feature>
<keyword evidence="1" id="KW-0479">Metal-binding</keyword>
<keyword evidence="1" id="KW-0863">Zinc-finger</keyword>
<reference evidence="6" key="1">
    <citation type="submission" date="2021-02" db="EMBL/GenBank/DDBJ databases">
        <authorList>
            <person name="Dougan E. K."/>
            <person name="Rhodes N."/>
            <person name="Thang M."/>
            <person name="Chan C."/>
        </authorList>
    </citation>
    <scope>NUCLEOTIDE SEQUENCE</scope>
</reference>
<dbReference type="AlphaFoldDB" id="A0A812M5C9"/>
<feature type="region of interest" description="Disordered" evidence="3">
    <location>
        <begin position="899"/>
        <end position="925"/>
    </location>
</feature>
<dbReference type="Gene3D" id="2.170.16.10">
    <property type="entry name" value="Hedgehog/Intein (Hint) domain"/>
    <property type="match status" value="1"/>
</dbReference>
<gene>
    <name evidence="6" type="ORF">SNAT2548_LOCUS13377</name>
</gene>
<proteinExistence type="predicted"/>
<keyword evidence="1" id="KW-0862">Zinc</keyword>
<evidence type="ECO:0000256" key="1">
    <source>
        <dbReference type="PROSITE-ProRule" id="PRU00723"/>
    </source>
</evidence>
<dbReference type="OrthoDB" id="442777at2759"/>
<organism evidence="6 7">
    <name type="scientific">Symbiodinium natans</name>
    <dbReference type="NCBI Taxonomy" id="878477"/>
    <lineage>
        <taxon>Eukaryota</taxon>
        <taxon>Sar</taxon>
        <taxon>Alveolata</taxon>
        <taxon>Dinophyceae</taxon>
        <taxon>Suessiales</taxon>
        <taxon>Symbiodiniaceae</taxon>
        <taxon>Symbiodinium</taxon>
    </lineage>
</organism>
<sequence length="970" mass="103162">MEELSIAPMLQAAPWADLSPPSDFHADFVELESHLSSQPRWVRNAIWNLLREERDRSLVNVAGQVAAFRDIVAKLMEINRSEEAASLRHLLKDVPICSVRALDTRAHAISKDVAQLHECAREGDLARMEGLARRIASRATNFKRKFAELRPKLERLAAEVEKVARMCQKSGQASQELLQQTQGRRDWWFWLFDLIGKSAAWTSGAVLAGSVGSLCYLGYLYQTKAVAMGAAKATYATAKKLVTEKAASAHVAAAQADAAKATAAARAADVASANHALQSATGAEVATTGASAHAGPKAVLTSLGLAGILDIFLMHGVDVAVAASDAASAAASAASASAAAAHMAMSTAASQAAAATASVNSLQVAIGSLSTSMVSVAPIAALSGVVLALCMLGYAGRHVLKRMLGKLWAEEIEHHERTSTGFQHMAGHLQEALAKLRATCSSNEKLEEAFAVVAEAAEELADEAECCQFYVDEGVAEDDFATLGLQVAKLESSCQEAAAAFGEMQLSLREVSEDRVINRFLIHDLKESAPIGNQLALEPGALEVPGATALGNATSADAELVPIPSGACQEELDLQVLLSSVFCGAFRLFFHAKASHSYAIRGTFLFLSPSFSLNASAASEALHHPSPPLSTPLHPSPPLSTPPSEKGQLLDEIPVVGFACRAAEATEQPPKASDSCQDGSSLLQSEHGQLDAEIAKQEPVPMADMAEEEVFTRDGWLLIESDSLGPTVDQAAPDPCVSEDCVPCGTYLLVPTEWAARLRRVCCAAGPHGNRMCEVLLQSSASRQLAGFSLQGGGGFRVTSDHPLRVRRSGSWIHEQAGGLQTGDVVVTTAGEDQLVRQPSTVSAEDVFSLTIIDHPSYHCGRGEIFVFTPSQGQNGQLSFSGVAVLGTSAQEELAVQAARSASAPPRLRDLRDLPSEGSRLHPRDSTRCQNVCKQFLRGQCSRGHECRFCHFSHPDEPKRSYRGPRSKRG</sequence>
<dbReference type="InterPro" id="IPR000571">
    <property type="entry name" value="Znf_CCCH"/>
</dbReference>
<accession>A0A812M5C9</accession>
<feature type="transmembrane region" description="Helical" evidence="4">
    <location>
        <begin position="376"/>
        <end position="396"/>
    </location>
</feature>
<dbReference type="Proteomes" id="UP000604046">
    <property type="component" value="Unassembled WGS sequence"/>
</dbReference>
<evidence type="ECO:0000313" key="7">
    <source>
        <dbReference type="Proteomes" id="UP000604046"/>
    </source>
</evidence>
<feature type="compositionally biased region" description="Pro residues" evidence="3">
    <location>
        <begin position="625"/>
        <end position="641"/>
    </location>
</feature>
<evidence type="ECO:0000313" key="6">
    <source>
        <dbReference type="EMBL" id="CAE7258000.1"/>
    </source>
</evidence>
<comment type="caution">
    <text evidence="6">The sequence shown here is derived from an EMBL/GenBank/DDBJ whole genome shotgun (WGS) entry which is preliminary data.</text>
</comment>
<evidence type="ECO:0000256" key="3">
    <source>
        <dbReference type="SAM" id="MobiDB-lite"/>
    </source>
</evidence>
<keyword evidence="4" id="KW-0472">Membrane</keyword>
<evidence type="ECO:0000259" key="5">
    <source>
        <dbReference type="PROSITE" id="PS50103"/>
    </source>
</evidence>
<keyword evidence="4" id="KW-0812">Transmembrane</keyword>
<dbReference type="EMBL" id="CAJNDS010001402">
    <property type="protein sequence ID" value="CAE7258000.1"/>
    <property type="molecule type" value="Genomic_DNA"/>
</dbReference>